<evidence type="ECO:0000256" key="1">
    <source>
        <dbReference type="ARBA" id="ARBA00004496"/>
    </source>
</evidence>
<sequence>MAQLVPAIFLDRDGTINVDHGYVFEIDDFQFIDGAIEAMQELKKMGFALVVVTNQAGIARGKFTEDQFMRLTEWMDWSLADREVELDGIYFCPHHPDVGEGEYRQDCDCRKPKPGMLLDAQKFLHIDMAASYMVGDSAKDMLAGRAAGVGTTVLVRTGKPLDEEGQKLADWVIDSLAQLPDAIKRQSARA</sequence>
<evidence type="ECO:0000256" key="4">
    <source>
        <dbReference type="ARBA" id="ARBA00022801"/>
    </source>
</evidence>
<feature type="binding site" evidence="12">
    <location>
        <position position="11"/>
    </location>
    <ligand>
        <name>Mg(2+)</name>
        <dbReference type="ChEBI" id="CHEBI:18420"/>
    </ligand>
</feature>
<dbReference type="FunFam" id="3.40.50.1000:FF:000037">
    <property type="entry name" value="D,D-heptose 1,7-bisphosphate phosphatase"/>
    <property type="match status" value="1"/>
</dbReference>
<feature type="binding site" evidence="12">
    <location>
        <position position="92"/>
    </location>
    <ligand>
        <name>Zn(2+)</name>
        <dbReference type="ChEBI" id="CHEBI:29105"/>
    </ligand>
</feature>
<evidence type="ECO:0000256" key="2">
    <source>
        <dbReference type="ARBA" id="ARBA00022490"/>
    </source>
</evidence>
<dbReference type="InterPro" id="IPR004446">
    <property type="entry name" value="Heptose_bisP_phosphatase"/>
</dbReference>
<dbReference type="Proteomes" id="UP000294555">
    <property type="component" value="Unassembled WGS sequence"/>
</dbReference>
<dbReference type="GO" id="GO:0005737">
    <property type="term" value="C:cytoplasm"/>
    <property type="evidence" value="ECO:0007669"/>
    <property type="project" value="UniProtKB-SubCell"/>
</dbReference>
<dbReference type="GO" id="GO:0016791">
    <property type="term" value="F:phosphatase activity"/>
    <property type="evidence" value="ECO:0007669"/>
    <property type="project" value="InterPro"/>
</dbReference>
<dbReference type="AlphaFoldDB" id="A0A4R1NAT8"/>
<keyword evidence="4 9" id="KW-0378">Hydrolase</keyword>
<keyword evidence="14" id="KW-1185">Reference proteome</keyword>
<feature type="binding site" evidence="12">
    <location>
        <position position="13"/>
    </location>
    <ligand>
        <name>Mg(2+)</name>
        <dbReference type="ChEBI" id="CHEBI:18420"/>
    </ligand>
</feature>
<evidence type="ECO:0000256" key="12">
    <source>
        <dbReference type="PIRSR" id="PIRSR004682-4"/>
    </source>
</evidence>
<feature type="site" description="Stabilizes the phosphoryl group" evidence="11">
    <location>
        <position position="53"/>
    </location>
</feature>
<evidence type="ECO:0000313" key="14">
    <source>
        <dbReference type="Proteomes" id="UP000294555"/>
    </source>
</evidence>
<keyword evidence="2 9" id="KW-0963">Cytoplasm</keyword>
<feature type="binding site" evidence="12">
    <location>
        <position position="109"/>
    </location>
    <ligand>
        <name>Zn(2+)</name>
        <dbReference type="ChEBI" id="CHEBI:29105"/>
    </ligand>
</feature>
<dbReference type="SUPFAM" id="SSF56784">
    <property type="entry name" value="HAD-like"/>
    <property type="match status" value="1"/>
</dbReference>
<name>A0A4R1NAT8_9GAMM</name>
<dbReference type="NCBIfam" id="TIGR00213">
    <property type="entry name" value="GmhB_yaeD"/>
    <property type="match status" value="1"/>
</dbReference>
<dbReference type="InterPro" id="IPR006549">
    <property type="entry name" value="HAD-SF_hydro_IIIA"/>
</dbReference>
<dbReference type="InterPro" id="IPR023214">
    <property type="entry name" value="HAD_sf"/>
</dbReference>
<dbReference type="Pfam" id="PF13242">
    <property type="entry name" value="Hydrolase_like"/>
    <property type="match status" value="1"/>
</dbReference>
<gene>
    <name evidence="13" type="ORF">EZJ58_2532</name>
</gene>
<feature type="site" description="Contributes to substrate recognition" evidence="11">
    <location>
        <position position="110"/>
    </location>
</feature>
<keyword evidence="12" id="KW-0460">Magnesium</keyword>
<evidence type="ECO:0000256" key="3">
    <source>
        <dbReference type="ARBA" id="ARBA00022723"/>
    </source>
</evidence>
<dbReference type="NCBIfam" id="TIGR01656">
    <property type="entry name" value="Histidinol-ppas"/>
    <property type="match status" value="1"/>
</dbReference>
<dbReference type="PANTHER" id="PTHR42891:SF1">
    <property type="entry name" value="D-GLYCERO-BETA-D-MANNO-HEPTOSE-1,7-BISPHOSPHATE 7-PHOSPHATASE"/>
    <property type="match status" value="1"/>
</dbReference>
<feature type="binding site" evidence="12">
    <location>
        <position position="107"/>
    </location>
    <ligand>
        <name>Zn(2+)</name>
        <dbReference type="ChEBI" id="CHEBI:29105"/>
    </ligand>
</feature>
<protein>
    <recommendedName>
        <fullName evidence="7 9">D,D-heptose 1,7-bisphosphate phosphatase</fullName>
        <ecNumber evidence="9">3.1.3.-</ecNumber>
    </recommendedName>
</protein>
<dbReference type="EMBL" id="SJOI01000001">
    <property type="protein sequence ID" value="TCL04413.1"/>
    <property type="molecule type" value="Genomic_DNA"/>
</dbReference>
<keyword evidence="5 12" id="KW-0862">Zinc</keyword>
<evidence type="ECO:0000256" key="6">
    <source>
        <dbReference type="ARBA" id="ARBA00023277"/>
    </source>
</evidence>
<dbReference type="InterPro" id="IPR036412">
    <property type="entry name" value="HAD-like_sf"/>
</dbReference>
<feature type="active site" description="Nucleophile" evidence="10">
    <location>
        <position position="11"/>
    </location>
</feature>
<evidence type="ECO:0000256" key="5">
    <source>
        <dbReference type="ARBA" id="ARBA00022833"/>
    </source>
</evidence>
<dbReference type="NCBIfam" id="NF006506">
    <property type="entry name" value="PRK08942.1"/>
    <property type="match status" value="1"/>
</dbReference>
<dbReference type="PANTHER" id="PTHR42891">
    <property type="entry name" value="D-GLYCERO-BETA-D-MANNO-HEPTOSE-1,7-BISPHOSPHATE 7-PHOSPHATASE"/>
    <property type="match status" value="1"/>
</dbReference>
<dbReference type="InterPro" id="IPR006543">
    <property type="entry name" value="Histidinol-phos"/>
</dbReference>
<evidence type="ECO:0000256" key="7">
    <source>
        <dbReference type="ARBA" id="ARBA00031828"/>
    </source>
</evidence>
<proteinExistence type="inferred from homology"/>
<feature type="binding site" evidence="12">
    <location>
        <position position="94"/>
    </location>
    <ligand>
        <name>Zn(2+)</name>
        <dbReference type="ChEBI" id="CHEBI:29105"/>
    </ligand>
</feature>
<dbReference type="RefSeq" id="WP_132923203.1">
    <property type="nucleotide sequence ID" value="NZ_CP075169.1"/>
</dbReference>
<comment type="subcellular location">
    <subcellularLocation>
        <location evidence="1 9">Cytoplasm</location>
    </subcellularLocation>
</comment>
<evidence type="ECO:0000256" key="8">
    <source>
        <dbReference type="ARBA" id="ARBA00061616"/>
    </source>
</evidence>
<dbReference type="CDD" id="cd07503">
    <property type="entry name" value="HAD_HisB-N"/>
    <property type="match status" value="1"/>
</dbReference>
<keyword evidence="3 12" id="KW-0479">Metal-binding</keyword>
<dbReference type="GO" id="GO:0046872">
    <property type="term" value="F:metal ion binding"/>
    <property type="evidence" value="ECO:0007669"/>
    <property type="project" value="UniProtKB-KW"/>
</dbReference>
<reference evidence="13 14" key="1">
    <citation type="submission" date="2019-02" db="EMBL/GenBank/DDBJ databases">
        <title>Investigation of anaerobic lignin degradation for improved lignocellulosic biofuels.</title>
        <authorList>
            <person name="Deangelis K."/>
        </authorList>
    </citation>
    <scope>NUCLEOTIDE SEQUENCE [LARGE SCALE GENOMIC DNA]</scope>
    <source>
        <strain evidence="13 14">159R</strain>
    </source>
</reference>
<dbReference type="NCBIfam" id="TIGR01662">
    <property type="entry name" value="HAD-SF-IIIA"/>
    <property type="match status" value="1"/>
</dbReference>
<comment type="caution">
    <text evidence="13">The sequence shown here is derived from an EMBL/GenBank/DDBJ whole genome shotgun (WGS) entry which is preliminary data.</text>
</comment>
<evidence type="ECO:0000313" key="13">
    <source>
        <dbReference type="EMBL" id="TCL04413.1"/>
    </source>
</evidence>
<feature type="binding site" evidence="12">
    <location>
        <position position="136"/>
    </location>
    <ligand>
        <name>Mg(2+)</name>
        <dbReference type="ChEBI" id="CHEBI:18420"/>
    </ligand>
</feature>
<evidence type="ECO:0000256" key="10">
    <source>
        <dbReference type="PIRSR" id="PIRSR004682-1"/>
    </source>
</evidence>
<accession>A0A4R1NAT8</accession>
<feature type="site" description="Stabilizes the phosphoryl group" evidence="11">
    <location>
        <position position="111"/>
    </location>
</feature>
<dbReference type="OrthoDB" id="9781367at2"/>
<dbReference type="Gene3D" id="3.40.50.1000">
    <property type="entry name" value="HAD superfamily/HAD-like"/>
    <property type="match status" value="1"/>
</dbReference>
<evidence type="ECO:0000256" key="11">
    <source>
        <dbReference type="PIRSR" id="PIRSR004682-3"/>
    </source>
</evidence>
<evidence type="ECO:0000256" key="9">
    <source>
        <dbReference type="PIRNR" id="PIRNR004682"/>
    </source>
</evidence>
<organism evidence="13 14">
    <name type="scientific">Sodalis ligni</name>
    <dbReference type="NCBI Taxonomy" id="2697027"/>
    <lineage>
        <taxon>Bacteria</taxon>
        <taxon>Pseudomonadati</taxon>
        <taxon>Pseudomonadota</taxon>
        <taxon>Gammaproteobacteria</taxon>
        <taxon>Enterobacterales</taxon>
        <taxon>Bruguierivoracaceae</taxon>
        <taxon>Sodalis</taxon>
    </lineage>
</organism>
<dbReference type="EC" id="3.1.3.-" evidence="9"/>
<comment type="cofactor">
    <cofactor evidence="12">
        <name>Mg(2+)</name>
        <dbReference type="ChEBI" id="CHEBI:18420"/>
    </cofactor>
</comment>
<comment type="similarity">
    <text evidence="8 9">Belongs to the gmhB family.</text>
</comment>
<feature type="active site" description="Proton donor" evidence="10">
    <location>
        <position position="13"/>
    </location>
</feature>
<dbReference type="GO" id="GO:0005975">
    <property type="term" value="P:carbohydrate metabolic process"/>
    <property type="evidence" value="ECO:0007669"/>
    <property type="project" value="InterPro"/>
</dbReference>
<comment type="cofactor">
    <cofactor evidence="12">
        <name>Zn(2+)</name>
        <dbReference type="ChEBI" id="CHEBI:29105"/>
    </cofactor>
</comment>
<dbReference type="PIRSF" id="PIRSF004682">
    <property type="entry name" value="GmhB"/>
    <property type="match status" value="1"/>
</dbReference>
<keyword evidence="6 9" id="KW-0119">Carbohydrate metabolism</keyword>